<reference evidence="27 28" key="1">
    <citation type="journal article" date="2019" name="Int. J. Syst. Evol. Microbiol.">
        <title>The Global Catalogue of Microorganisms (GCM) 10K type strain sequencing project: providing services to taxonomists for standard genome sequencing and annotation.</title>
        <authorList>
            <consortium name="The Broad Institute Genomics Platform"/>
            <consortium name="The Broad Institute Genome Sequencing Center for Infectious Disease"/>
            <person name="Wu L."/>
            <person name="Ma J."/>
        </authorList>
    </citation>
    <scope>NUCLEOTIDE SEQUENCE [LARGE SCALE GENOMIC DNA]</scope>
    <source>
        <strain evidence="27 28">GX26</strain>
    </source>
</reference>
<feature type="region of interest" description="Disordered" evidence="25">
    <location>
        <begin position="76"/>
        <end position="95"/>
    </location>
</feature>
<keyword evidence="8" id="KW-0460">Magnesium</keyword>
<dbReference type="PROSITE" id="PS51462">
    <property type="entry name" value="NUDIX"/>
    <property type="match status" value="1"/>
</dbReference>
<evidence type="ECO:0000256" key="23">
    <source>
        <dbReference type="ARBA" id="ARBA00049032"/>
    </source>
</evidence>
<dbReference type="Pfam" id="PF00293">
    <property type="entry name" value="NUDIX"/>
    <property type="match status" value="1"/>
</dbReference>
<comment type="subcellular location">
    <subcellularLocation>
        <location evidence="2">Cytoplasm</location>
    </subcellularLocation>
</comment>
<comment type="catalytic activity">
    <reaction evidence="22">
        <text>O(6)-methyl-dGTP + H2O = O(6)-methyl-dGMP + diphosphate + H(+)</text>
        <dbReference type="Rhea" id="RHEA:67600"/>
        <dbReference type="ChEBI" id="CHEBI:15377"/>
        <dbReference type="ChEBI" id="CHEBI:15378"/>
        <dbReference type="ChEBI" id="CHEBI:33019"/>
        <dbReference type="ChEBI" id="CHEBI:169974"/>
        <dbReference type="ChEBI" id="CHEBI:169975"/>
    </reaction>
    <physiologicalReaction direction="left-to-right" evidence="22">
        <dbReference type="Rhea" id="RHEA:67601"/>
    </physiologicalReaction>
</comment>
<evidence type="ECO:0000256" key="22">
    <source>
        <dbReference type="ARBA" id="ARBA00048894"/>
    </source>
</evidence>
<dbReference type="InterPro" id="IPR020476">
    <property type="entry name" value="Nudix_hydrolase"/>
</dbReference>
<dbReference type="Proteomes" id="UP001596395">
    <property type="component" value="Unassembled WGS sequence"/>
</dbReference>
<dbReference type="EMBL" id="JBHSXN010000001">
    <property type="protein sequence ID" value="MFC6951726.1"/>
    <property type="molecule type" value="Genomic_DNA"/>
</dbReference>
<keyword evidence="9" id="KW-0694">RNA-binding</keyword>
<dbReference type="CDD" id="cd03427">
    <property type="entry name" value="NUDIX_MTH1_Nudt1"/>
    <property type="match status" value="1"/>
</dbReference>
<comment type="catalytic activity">
    <reaction evidence="23">
        <text>N(6)-methyl-dATP + H2O = N(6)-methyl-dAMP + diphosphate + H(+)</text>
        <dbReference type="Rhea" id="RHEA:67604"/>
        <dbReference type="ChEBI" id="CHEBI:15377"/>
        <dbReference type="ChEBI" id="CHEBI:15378"/>
        <dbReference type="ChEBI" id="CHEBI:33019"/>
        <dbReference type="ChEBI" id="CHEBI:169976"/>
        <dbReference type="ChEBI" id="CHEBI:172872"/>
    </reaction>
    <physiologicalReaction direction="left-to-right" evidence="23">
        <dbReference type="Rhea" id="RHEA:67605"/>
    </physiologicalReaction>
</comment>
<evidence type="ECO:0000256" key="11">
    <source>
        <dbReference type="ARBA" id="ARBA00024459"/>
    </source>
</evidence>
<evidence type="ECO:0000259" key="26">
    <source>
        <dbReference type="PROSITE" id="PS51462"/>
    </source>
</evidence>
<evidence type="ECO:0000256" key="15">
    <source>
        <dbReference type="ARBA" id="ARBA00026218"/>
    </source>
</evidence>
<evidence type="ECO:0000313" key="28">
    <source>
        <dbReference type="Proteomes" id="UP001596395"/>
    </source>
</evidence>
<evidence type="ECO:0000256" key="10">
    <source>
        <dbReference type="ARBA" id="ARBA00024448"/>
    </source>
</evidence>
<dbReference type="InterPro" id="IPR020084">
    <property type="entry name" value="NUDIX_hydrolase_CS"/>
</dbReference>
<comment type="catalytic activity">
    <reaction evidence="11">
        <text>2-oxo-dATP + H2O = 2-oxo-dAMP + diphosphate + H(+)</text>
        <dbReference type="Rhea" id="RHEA:31583"/>
        <dbReference type="ChEBI" id="CHEBI:15377"/>
        <dbReference type="ChEBI" id="CHEBI:15378"/>
        <dbReference type="ChEBI" id="CHEBI:33019"/>
        <dbReference type="ChEBI" id="CHEBI:63212"/>
        <dbReference type="ChEBI" id="CHEBI:77897"/>
        <dbReference type="EC" id="3.6.1.56"/>
    </reaction>
    <physiologicalReaction direction="left-to-right" evidence="11">
        <dbReference type="Rhea" id="RHEA:31584"/>
    </physiologicalReaction>
</comment>
<dbReference type="AlphaFoldDB" id="A0ABD5V9K2"/>
<feature type="domain" description="Nudix hydrolase" evidence="26">
    <location>
        <begin position="36"/>
        <end position="176"/>
    </location>
</feature>
<keyword evidence="28" id="KW-1185">Reference proteome</keyword>
<evidence type="ECO:0000256" key="1">
    <source>
        <dbReference type="ARBA" id="ARBA00001946"/>
    </source>
</evidence>
<evidence type="ECO:0000256" key="2">
    <source>
        <dbReference type="ARBA" id="ARBA00004496"/>
    </source>
</evidence>
<sequence>MDEGSPDAGPEAVGVWTEHADVDVADGVPSDAFAGERDDATICYPLRGSLPLAADDELLMIRKRRGLGADLYNGPGGKVEAGETPREAAARETKEETGVEVADLAKRGEFDFYFGREHVFCCHVYVAHSVTGSPEETPEAFPEWRAREDVPYDEMWEDDELWLPHVLDGDTIRGVFYFDADGDEMLEHDVAVGVDLDADGSGVDLDDD</sequence>
<keyword evidence="7" id="KW-0378">Hydrolase</keyword>
<evidence type="ECO:0000256" key="8">
    <source>
        <dbReference type="ARBA" id="ARBA00022842"/>
    </source>
</evidence>
<protein>
    <recommendedName>
        <fullName evidence="15">Oxidized purine nucleoside triphosphate hydrolase</fullName>
        <ecNumber evidence="14">3.6.1.56</ecNumber>
    </recommendedName>
    <alternativeName>
        <fullName evidence="19">2-hydroxy-dATP diphosphatase</fullName>
    </alternativeName>
    <alternativeName>
        <fullName evidence="18">7,8-dihydro-8-oxoguanine triphosphatase</fullName>
    </alternativeName>
    <alternativeName>
        <fullName evidence="17">8-oxo-dGTPase</fullName>
    </alternativeName>
    <alternativeName>
        <fullName evidence="20">Methylated purine nucleoside triphosphate hydrolase</fullName>
    </alternativeName>
    <alternativeName>
        <fullName evidence="16">Nucleoside diphosphate-linked moiety X motif 1</fullName>
    </alternativeName>
</protein>
<comment type="cofactor">
    <cofactor evidence="1">
        <name>Mg(2+)</name>
        <dbReference type="ChEBI" id="CHEBI:18420"/>
    </cofactor>
</comment>
<evidence type="ECO:0000256" key="13">
    <source>
        <dbReference type="ARBA" id="ARBA00024596"/>
    </source>
</evidence>
<evidence type="ECO:0000256" key="12">
    <source>
        <dbReference type="ARBA" id="ARBA00024486"/>
    </source>
</evidence>
<name>A0ABD5V9K2_9EURY</name>
<dbReference type="InterPro" id="IPR003563">
    <property type="entry name" value="8ODP"/>
</dbReference>
<comment type="catalytic activity">
    <reaction evidence="10">
        <text>8-oxo-dATP + H2O = 8-oxo-dAMP + diphosphate + H(+)</text>
        <dbReference type="Rhea" id="RHEA:65396"/>
        <dbReference type="ChEBI" id="CHEBI:15377"/>
        <dbReference type="ChEBI" id="CHEBI:15378"/>
        <dbReference type="ChEBI" id="CHEBI:33019"/>
        <dbReference type="ChEBI" id="CHEBI:71361"/>
        <dbReference type="ChEBI" id="CHEBI:172871"/>
    </reaction>
    <physiologicalReaction direction="left-to-right" evidence="10">
        <dbReference type="Rhea" id="RHEA:65397"/>
    </physiologicalReaction>
</comment>
<comment type="similarity">
    <text evidence="3">Belongs to the Nudix hydrolase family.</text>
</comment>
<evidence type="ECO:0000256" key="3">
    <source>
        <dbReference type="ARBA" id="ARBA00005582"/>
    </source>
</evidence>
<dbReference type="SUPFAM" id="SSF55811">
    <property type="entry name" value="Nudix"/>
    <property type="match status" value="1"/>
</dbReference>
<dbReference type="InterPro" id="IPR015797">
    <property type="entry name" value="NUDIX_hydrolase-like_dom_sf"/>
</dbReference>
<comment type="catalytic activity">
    <reaction evidence="12">
        <text>8-oxo-dGTP + H2O = 8-oxo-dGMP + diphosphate + H(+)</text>
        <dbReference type="Rhea" id="RHEA:31575"/>
        <dbReference type="ChEBI" id="CHEBI:15377"/>
        <dbReference type="ChEBI" id="CHEBI:15378"/>
        <dbReference type="ChEBI" id="CHEBI:33019"/>
        <dbReference type="ChEBI" id="CHEBI:63224"/>
        <dbReference type="ChEBI" id="CHEBI:77896"/>
    </reaction>
    <physiologicalReaction direction="left-to-right" evidence="12">
        <dbReference type="Rhea" id="RHEA:31576"/>
    </physiologicalReaction>
</comment>
<evidence type="ECO:0000256" key="6">
    <source>
        <dbReference type="ARBA" id="ARBA00022723"/>
    </source>
</evidence>
<evidence type="ECO:0000256" key="21">
    <source>
        <dbReference type="ARBA" id="ARBA00048002"/>
    </source>
</evidence>
<comment type="catalytic activity">
    <reaction evidence="13">
        <text>2-oxo-ATP + H2O = 2-oxo-AMP + diphosphate + H(+)</text>
        <dbReference type="Rhea" id="RHEA:67392"/>
        <dbReference type="ChEBI" id="CHEBI:15377"/>
        <dbReference type="ChEBI" id="CHEBI:15378"/>
        <dbReference type="ChEBI" id="CHEBI:33019"/>
        <dbReference type="ChEBI" id="CHEBI:71395"/>
        <dbReference type="ChEBI" id="CHEBI:172878"/>
    </reaction>
    <physiologicalReaction direction="left-to-right" evidence="13">
        <dbReference type="Rhea" id="RHEA:67393"/>
    </physiologicalReaction>
</comment>
<keyword evidence="6" id="KW-0479">Metal-binding</keyword>
<evidence type="ECO:0000256" key="9">
    <source>
        <dbReference type="ARBA" id="ARBA00022884"/>
    </source>
</evidence>
<evidence type="ECO:0000256" key="19">
    <source>
        <dbReference type="ARBA" id="ARBA00031927"/>
    </source>
</evidence>
<evidence type="ECO:0000256" key="20">
    <source>
        <dbReference type="ARBA" id="ARBA00032071"/>
    </source>
</evidence>
<comment type="function">
    <text evidence="24">Oxidized purine nucleoside triphosphate hydrolase which is a prominent sanitizer of the oxidized nucleotide pool. Catalyzes the hydrolysis of 2-oxo-dATP (2-hydroxy-dATP) into 2-oxo-dAMP. Also has a significant hydrolase activity toward 2-oxo-ATP, 8-oxo-dGTP and 8-oxo-dATP. Through the hydrolysis of oxidized purine nucleoside triphosphates, prevents their incorporation into DNA and the subsequent transversions A:T to C:G and G:C to T:A. Also catalyzes the hydrolysis of methylated purine nucleoside triphosphate preventing their integration into DNA. Through this antimutagenic activity protects cells from oxidative stress.</text>
</comment>
<dbReference type="PANTHER" id="PTHR43758">
    <property type="entry name" value="7,8-DIHYDRO-8-OXOGUANINE TRIPHOSPHATASE"/>
    <property type="match status" value="1"/>
</dbReference>
<evidence type="ECO:0000313" key="27">
    <source>
        <dbReference type="EMBL" id="MFC6951726.1"/>
    </source>
</evidence>
<comment type="subunit">
    <text evidence="4">Monomer.</text>
</comment>
<dbReference type="Gene3D" id="3.90.79.10">
    <property type="entry name" value="Nucleoside Triphosphate Pyrophosphohydrolase"/>
    <property type="match status" value="1"/>
</dbReference>
<comment type="catalytic activity">
    <reaction evidence="21">
        <text>N(6)-methyl-ATP + H2O = N(6)-methyl-AMP + diphosphate + H(+)</text>
        <dbReference type="Rhea" id="RHEA:67608"/>
        <dbReference type="ChEBI" id="CHEBI:15377"/>
        <dbReference type="ChEBI" id="CHEBI:15378"/>
        <dbReference type="ChEBI" id="CHEBI:33019"/>
        <dbReference type="ChEBI" id="CHEBI:144842"/>
        <dbReference type="ChEBI" id="CHEBI:172873"/>
    </reaction>
    <physiologicalReaction direction="left-to-right" evidence="21">
        <dbReference type="Rhea" id="RHEA:67609"/>
    </physiologicalReaction>
</comment>
<dbReference type="GO" id="GO:0005737">
    <property type="term" value="C:cytoplasm"/>
    <property type="evidence" value="ECO:0007669"/>
    <property type="project" value="UniProtKB-SubCell"/>
</dbReference>
<dbReference type="PROSITE" id="PS00893">
    <property type="entry name" value="NUDIX_BOX"/>
    <property type="match status" value="1"/>
</dbReference>
<gene>
    <name evidence="27" type="ORF">ACFQGB_02510</name>
</gene>
<evidence type="ECO:0000256" key="7">
    <source>
        <dbReference type="ARBA" id="ARBA00022801"/>
    </source>
</evidence>
<evidence type="ECO:0000256" key="16">
    <source>
        <dbReference type="ARBA" id="ARBA00029673"/>
    </source>
</evidence>
<dbReference type="InterPro" id="IPR000086">
    <property type="entry name" value="NUDIX_hydrolase_dom"/>
</dbReference>
<dbReference type="PRINTS" id="PR00502">
    <property type="entry name" value="NUDIXFAMILY"/>
</dbReference>
<evidence type="ECO:0000256" key="4">
    <source>
        <dbReference type="ARBA" id="ARBA00011245"/>
    </source>
</evidence>
<dbReference type="GO" id="GO:0008828">
    <property type="term" value="F:dATP diphosphatase activity"/>
    <property type="evidence" value="ECO:0007669"/>
    <property type="project" value="UniProtKB-EC"/>
</dbReference>
<evidence type="ECO:0000256" key="24">
    <source>
        <dbReference type="ARBA" id="ARBA00053094"/>
    </source>
</evidence>
<organism evidence="27 28">
    <name type="scientific">Halorubellus litoreus</name>
    <dbReference type="NCBI Taxonomy" id="755308"/>
    <lineage>
        <taxon>Archaea</taxon>
        <taxon>Methanobacteriati</taxon>
        <taxon>Methanobacteriota</taxon>
        <taxon>Stenosarchaea group</taxon>
        <taxon>Halobacteria</taxon>
        <taxon>Halobacteriales</taxon>
        <taxon>Halorubellaceae</taxon>
        <taxon>Halorubellus</taxon>
    </lineage>
</organism>
<evidence type="ECO:0000256" key="5">
    <source>
        <dbReference type="ARBA" id="ARBA00022490"/>
    </source>
</evidence>
<comment type="caution">
    <text evidence="27">The sequence shown here is derived from an EMBL/GenBank/DDBJ whole genome shotgun (WGS) entry which is preliminary data.</text>
</comment>
<evidence type="ECO:0000256" key="18">
    <source>
        <dbReference type="ARBA" id="ARBA00030682"/>
    </source>
</evidence>
<dbReference type="EC" id="3.6.1.56" evidence="14"/>
<evidence type="ECO:0000256" key="25">
    <source>
        <dbReference type="SAM" id="MobiDB-lite"/>
    </source>
</evidence>
<dbReference type="PRINTS" id="PR01403">
    <property type="entry name" value="8OXTPHPHTASE"/>
</dbReference>
<keyword evidence="5" id="KW-0963">Cytoplasm</keyword>
<proteinExistence type="inferred from homology"/>
<dbReference type="GO" id="GO:0046872">
    <property type="term" value="F:metal ion binding"/>
    <property type="evidence" value="ECO:0007669"/>
    <property type="project" value="UniProtKB-KW"/>
</dbReference>
<dbReference type="GO" id="GO:0003723">
    <property type="term" value="F:RNA binding"/>
    <property type="evidence" value="ECO:0007669"/>
    <property type="project" value="UniProtKB-KW"/>
</dbReference>
<dbReference type="RefSeq" id="WP_336348741.1">
    <property type="nucleotide sequence ID" value="NZ_JAZAQL010000001.1"/>
</dbReference>
<feature type="compositionally biased region" description="Basic and acidic residues" evidence="25">
    <location>
        <begin position="80"/>
        <end position="95"/>
    </location>
</feature>
<accession>A0ABD5V9K2</accession>
<evidence type="ECO:0000256" key="14">
    <source>
        <dbReference type="ARBA" id="ARBA00026103"/>
    </source>
</evidence>
<evidence type="ECO:0000256" key="17">
    <source>
        <dbReference type="ARBA" id="ARBA00030634"/>
    </source>
</evidence>
<dbReference type="PANTHER" id="PTHR43758:SF2">
    <property type="entry name" value="OXIDIZED PURINE NUCLEOSIDE TRIPHOSPHATE HYDROLASE"/>
    <property type="match status" value="1"/>
</dbReference>